<dbReference type="SUPFAM" id="SSF56176">
    <property type="entry name" value="FAD-binding/transporter-associated domain-like"/>
    <property type="match status" value="1"/>
</dbReference>
<dbReference type="GO" id="GO:0008360">
    <property type="term" value="P:regulation of cell shape"/>
    <property type="evidence" value="ECO:0007669"/>
    <property type="project" value="UniProtKB-KW"/>
</dbReference>
<dbReference type="GO" id="GO:0009252">
    <property type="term" value="P:peptidoglycan biosynthetic process"/>
    <property type="evidence" value="ECO:0007669"/>
    <property type="project" value="UniProtKB-UniRule"/>
</dbReference>
<keyword evidence="9 16" id="KW-0521">NADP</keyword>
<keyword evidence="12 16" id="KW-0560">Oxidoreductase</keyword>
<comment type="pathway">
    <text evidence="4 16">Cell wall biogenesis; peptidoglycan biosynthesis.</text>
</comment>
<comment type="caution">
    <text evidence="18">The sequence shown here is derived from an EMBL/GenBank/DDBJ whole genome shotgun (WGS) entry which is preliminary data.</text>
</comment>
<comment type="similarity">
    <text evidence="16">Belongs to the MurB family.</text>
</comment>
<dbReference type="PROSITE" id="PS51387">
    <property type="entry name" value="FAD_PCMH"/>
    <property type="match status" value="1"/>
</dbReference>
<dbReference type="InterPro" id="IPR036318">
    <property type="entry name" value="FAD-bd_PCMH-like_sf"/>
</dbReference>
<proteinExistence type="inferred from homology"/>
<keyword evidence="13 16" id="KW-0131">Cell cycle</keyword>
<evidence type="ECO:0000313" key="18">
    <source>
        <dbReference type="EMBL" id="HHF58522.1"/>
    </source>
</evidence>
<keyword evidence="5 16" id="KW-0963">Cytoplasm</keyword>
<keyword evidence="14 16" id="KW-0961">Cell wall biogenesis/degradation</keyword>
<dbReference type="GO" id="GO:0071555">
    <property type="term" value="P:cell wall organization"/>
    <property type="evidence" value="ECO:0007669"/>
    <property type="project" value="UniProtKB-KW"/>
</dbReference>
<dbReference type="InterPro" id="IPR003170">
    <property type="entry name" value="MurB"/>
</dbReference>
<comment type="catalytic activity">
    <reaction evidence="15 16">
        <text>UDP-N-acetyl-alpha-D-muramate + NADP(+) = UDP-N-acetyl-3-O-(1-carboxyvinyl)-alpha-D-glucosamine + NADPH + H(+)</text>
        <dbReference type="Rhea" id="RHEA:12248"/>
        <dbReference type="ChEBI" id="CHEBI:15378"/>
        <dbReference type="ChEBI" id="CHEBI:57783"/>
        <dbReference type="ChEBI" id="CHEBI:58349"/>
        <dbReference type="ChEBI" id="CHEBI:68483"/>
        <dbReference type="ChEBI" id="CHEBI:70757"/>
        <dbReference type="EC" id="1.3.1.98"/>
    </reaction>
</comment>
<dbReference type="InterPro" id="IPR016166">
    <property type="entry name" value="FAD-bd_PCMH"/>
</dbReference>
<evidence type="ECO:0000256" key="12">
    <source>
        <dbReference type="ARBA" id="ARBA00023002"/>
    </source>
</evidence>
<evidence type="ECO:0000256" key="6">
    <source>
        <dbReference type="ARBA" id="ARBA00022618"/>
    </source>
</evidence>
<evidence type="ECO:0000256" key="14">
    <source>
        <dbReference type="ARBA" id="ARBA00023316"/>
    </source>
</evidence>
<organism evidence="18">
    <name type="scientific">candidate division WOR-3 bacterium</name>
    <dbReference type="NCBI Taxonomy" id="2052148"/>
    <lineage>
        <taxon>Bacteria</taxon>
        <taxon>Bacteria division WOR-3</taxon>
    </lineage>
</organism>
<evidence type="ECO:0000259" key="17">
    <source>
        <dbReference type="PROSITE" id="PS51387"/>
    </source>
</evidence>
<dbReference type="NCBIfam" id="TIGR00179">
    <property type="entry name" value="murB"/>
    <property type="match status" value="1"/>
</dbReference>
<dbReference type="Proteomes" id="UP000886014">
    <property type="component" value="Unassembled WGS sequence"/>
</dbReference>
<keyword evidence="11 16" id="KW-0573">Peptidoglycan synthesis</keyword>
<dbReference type="AlphaFoldDB" id="A0A7C5I528"/>
<dbReference type="Gene3D" id="3.30.465.10">
    <property type="match status" value="1"/>
</dbReference>
<keyword evidence="6 16" id="KW-0132">Cell division</keyword>
<comment type="function">
    <text evidence="2 16">Cell wall formation.</text>
</comment>
<name>A0A7C5I528_UNCW3</name>
<evidence type="ECO:0000256" key="1">
    <source>
        <dbReference type="ARBA" id="ARBA00001974"/>
    </source>
</evidence>
<keyword evidence="8 16" id="KW-0274">FAD</keyword>
<evidence type="ECO:0000256" key="8">
    <source>
        <dbReference type="ARBA" id="ARBA00022827"/>
    </source>
</evidence>
<dbReference type="Gene3D" id="3.30.43.10">
    <property type="entry name" value="Uridine Diphospho-n-acetylenolpyruvylglucosamine Reductase, domain 2"/>
    <property type="match status" value="1"/>
</dbReference>
<evidence type="ECO:0000256" key="5">
    <source>
        <dbReference type="ARBA" id="ARBA00022490"/>
    </source>
</evidence>
<comment type="subcellular location">
    <subcellularLocation>
        <location evidence="3 16">Cytoplasm</location>
    </subcellularLocation>
</comment>
<evidence type="ECO:0000256" key="7">
    <source>
        <dbReference type="ARBA" id="ARBA00022630"/>
    </source>
</evidence>
<accession>A0A7C5I528</accession>
<dbReference type="Gene3D" id="3.90.78.10">
    <property type="entry name" value="UDP-N-acetylenolpyruvoylglucosamine reductase, C-terminal domain"/>
    <property type="match status" value="1"/>
</dbReference>
<dbReference type="EMBL" id="DRTV01000265">
    <property type="protein sequence ID" value="HHF58522.1"/>
    <property type="molecule type" value="Genomic_DNA"/>
</dbReference>
<dbReference type="InterPro" id="IPR036635">
    <property type="entry name" value="MurB_C_sf"/>
</dbReference>
<evidence type="ECO:0000256" key="13">
    <source>
        <dbReference type="ARBA" id="ARBA00023306"/>
    </source>
</evidence>
<keyword evidence="10 16" id="KW-0133">Cell shape</keyword>
<dbReference type="UniPathway" id="UPA00219"/>
<dbReference type="SUPFAM" id="SSF56194">
    <property type="entry name" value="Uridine diphospho-N-Acetylenolpyruvylglucosamine reductase, MurB, C-terminal domain"/>
    <property type="match status" value="1"/>
</dbReference>
<evidence type="ECO:0000256" key="16">
    <source>
        <dbReference type="HAMAP-Rule" id="MF_00037"/>
    </source>
</evidence>
<dbReference type="Pfam" id="PF01565">
    <property type="entry name" value="FAD_binding_4"/>
    <property type="match status" value="1"/>
</dbReference>
<evidence type="ECO:0000256" key="2">
    <source>
        <dbReference type="ARBA" id="ARBA00003921"/>
    </source>
</evidence>
<dbReference type="GO" id="GO:0005829">
    <property type="term" value="C:cytosol"/>
    <property type="evidence" value="ECO:0007669"/>
    <property type="project" value="TreeGrafter"/>
</dbReference>
<gene>
    <name evidence="16 18" type="primary">murB</name>
    <name evidence="18" type="ORF">ENL41_03760</name>
</gene>
<dbReference type="GO" id="GO:0051301">
    <property type="term" value="P:cell division"/>
    <property type="evidence" value="ECO:0007669"/>
    <property type="project" value="UniProtKB-KW"/>
</dbReference>
<feature type="active site" description="Proton donor" evidence="16">
    <location>
        <position position="213"/>
    </location>
</feature>
<evidence type="ECO:0000256" key="10">
    <source>
        <dbReference type="ARBA" id="ARBA00022960"/>
    </source>
</evidence>
<dbReference type="EC" id="1.3.1.98" evidence="16"/>
<protein>
    <recommendedName>
        <fullName evidence="16">UDP-N-acetylenolpyruvoylglucosamine reductase</fullName>
        <ecNumber evidence="16">1.3.1.98</ecNumber>
    </recommendedName>
    <alternativeName>
        <fullName evidence="16">UDP-N-acetylmuramate dehydrogenase</fullName>
    </alternativeName>
</protein>
<dbReference type="HAMAP" id="MF_00037">
    <property type="entry name" value="MurB"/>
    <property type="match status" value="1"/>
</dbReference>
<dbReference type="InterPro" id="IPR011601">
    <property type="entry name" value="MurB_C"/>
</dbReference>
<feature type="active site" evidence="16">
    <location>
        <position position="283"/>
    </location>
</feature>
<dbReference type="GO" id="GO:0008762">
    <property type="term" value="F:UDP-N-acetylmuramate dehydrogenase activity"/>
    <property type="evidence" value="ECO:0007669"/>
    <property type="project" value="UniProtKB-UniRule"/>
</dbReference>
<sequence length="293" mass="32749">MKISEFIKENVKLDTYSTIGIGGTARFFVEPRDVEQLRQVLRFSKENEVPFFVLGGGSNTLFPDTVYNGIVIRMAKFNKVRIRGEECVVSAGFLLPRLIFLLQQESLSGLEELFEIPGTVGGAIYMNAGSFGREIGETVQSVKILTYDGDLITLSGQELNFSYRHSDLSRFGILLEVSLKLKKSSSYKILRVMEKVRRKRRETQPVGERTLGSAFKNPEGKSAGLLLDKAGLRGYSYGGAKFSEKHANFIVNFKNASQEDVLYLLKLGKEKVKEKFGEELEEEIIILKGGAHG</sequence>
<dbReference type="GO" id="GO:0071949">
    <property type="term" value="F:FAD binding"/>
    <property type="evidence" value="ECO:0007669"/>
    <property type="project" value="InterPro"/>
</dbReference>
<keyword evidence="7 16" id="KW-0285">Flavoprotein</keyword>
<evidence type="ECO:0000256" key="9">
    <source>
        <dbReference type="ARBA" id="ARBA00022857"/>
    </source>
</evidence>
<feature type="domain" description="FAD-binding PCMH-type" evidence="17">
    <location>
        <begin position="20"/>
        <end position="184"/>
    </location>
</feature>
<dbReference type="InterPro" id="IPR006094">
    <property type="entry name" value="Oxid_FAD_bind_N"/>
</dbReference>
<dbReference type="PANTHER" id="PTHR21071">
    <property type="entry name" value="UDP-N-ACETYLENOLPYRUVOYLGLUCOSAMINE REDUCTASE"/>
    <property type="match status" value="1"/>
</dbReference>
<evidence type="ECO:0000256" key="3">
    <source>
        <dbReference type="ARBA" id="ARBA00004496"/>
    </source>
</evidence>
<evidence type="ECO:0000256" key="15">
    <source>
        <dbReference type="ARBA" id="ARBA00048914"/>
    </source>
</evidence>
<evidence type="ECO:0000256" key="4">
    <source>
        <dbReference type="ARBA" id="ARBA00004752"/>
    </source>
</evidence>
<dbReference type="PANTHER" id="PTHR21071:SF4">
    <property type="entry name" value="UDP-N-ACETYLENOLPYRUVOYLGLUCOSAMINE REDUCTASE"/>
    <property type="match status" value="1"/>
</dbReference>
<dbReference type="InterPro" id="IPR016167">
    <property type="entry name" value="FAD-bd_PCMH_sub1"/>
</dbReference>
<dbReference type="NCBIfam" id="NF010480">
    <property type="entry name" value="PRK13905.1"/>
    <property type="match status" value="1"/>
</dbReference>
<feature type="active site" evidence="16">
    <location>
        <position position="164"/>
    </location>
</feature>
<dbReference type="InterPro" id="IPR016169">
    <property type="entry name" value="FAD-bd_PCMH_sub2"/>
</dbReference>
<dbReference type="Pfam" id="PF02873">
    <property type="entry name" value="MurB_C"/>
    <property type="match status" value="1"/>
</dbReference>
<evidence type="ECO:0000256" key="11">
    <source>
        <dbReference type="ARBA" id="ARBA00022984"/>
    </source>
</evidence>
<comment type="cofactor">
    <cofactor evidence="1 16">
        <name>FAD</name>
        <dbReference type="ChEBI" id="CHEBI:57692"/>
    </cofactor>
</comment>
<reference evidence="18" key="1">
    <citation type="journal article" date="2020" name="mSystems">
        <title>Genome- and Community-Level Interaction Insights into Carbon Utilization and Element Cycling Functions of Hydrothermarchaeota in Hydrothermal Sediment.</title>
        <authorList>
            <person name="Zhou Z."/>
            <person name="Liu Y."/>
            <person name="Xu W."/>
            <person name="Pan J."/>
            <person name="Luo Z.H."/>
            <person name="Li M."/>
        </authorList>
    </citation>
    <scope>NUCLEOTIDE SEQUENCE [LARGE SCALE GENOMIC DNA]</scope>
    <source>
        <strain evidence="18">HyVt-94</strain>
    </source>
</reference>